<dbReference type="Proteomes" id="UP001187531">
    <property type="component" value="Unassembled WGS sequence"/>
</dbReference>
<keyword evidence="5" id="KW-1185">Reference proteome</keyword>
<dbReference type="PANTHER" id="PTHR19991:SF2">
    <property type="entry name" value="GH08893P"/>
    <property type="match status" value="1"/>
</dbReference>
<feature type="transmembrane region" description="Helical" evidence="1">
    <location>
        <begin position="265"/>
        <end position="287"/>
    </location>
</feature>
<dbReference type="InterPro" id="IPR013766">
    <property type="entry name" value="Thioredoxin_domain"/>
</dbReference>
<dbReference type="InterPro" id="IPR036249">
    <property type="entry name" value="Thioredoxin-like_sf"/>
</dbReference>
<accession>A0AA88ICT7</accession>
<feature type="signal peptide" evidence="2">
    <location>
        <begin position="1"/>
        <end position="16"/>
    </location>
</feature>
<keyword evidence="2" id="KW-0732">Signal</keyword>
<keyword evidence="1" id="KW-0812">Transmembrane</keyword>
<organism evidence="4 5">
    <name type="scientific">Artemia franciscana</name>
    <name type="common">Brine shrimp</name>
    <name type="synonym">Artemia sanfranciscana</name>
    <dbReference type="NCBI Taxonomy" id="6661"/>
    <lineage>
        <taxon>Eukaryota</taxon>
        <taxon>Metazoa</taxon>
        <taxon>Ecdysozoa</taxon>
        <taxon>Arthropoda</taxon>
        <taxon>Crustacea</taxon>
        <taxon>Branchiopoda</taxon>
        <taxon>Anostraca</taxon>
        <taxon>Artemiidae</taxon>
        <taxon>Artemia</taxon>
    </lineage>
</organism>
<sequence length="301" mass="33367">MLPRLVLASFLVAVSANIPLETITEKELSNLIENEKNVIVLFSAQDCEECAVLEDELAAIREDLVDNLNAWVVKIVATSDITKRYSPKGEPAIVYFRNSKPLLYEGPSNEEALLEALLAARDTSVKYLDDDNFEHLTQASSGATTGDWFVLFCRPDNEDCQKLEARWEAVAARLHGQMNVARIDIVEGGGISTASRFKVSNIPEIILVRQGKYYRYGLPNQDASSFAAFATGFYKNFPSETVPTPQTPFDALVDRCVFWFKENPVYALSSVGGVLLLLLGIVALNVIPGEAKKDKKRKKKS</sequence>
<evidence type="ECO:0000313" key="5">
    <source>
        <dbReference type="Proteomes" id="UP001187531"/>
    </source>
</evidence>
<evidence type="ECO:0000259" key="3">
    <source>
        <dbReference type="PROSITE" id="PS51352"/>
    </source>
</evidence>
<evidence type="ECO:0000313" key="4">
    <source>
        <dbReference type="EMBL" id="KAK2721831.1"/>
    </source>
</evidence>
<reference evidence="4" key="1">
    <citation type="submission" date="2023-07" db="EMBL/GenBank/DDBJ databases">
        <title>Chromosome-level genome assembly of Artemia franciscana.</title>
        <authorList>
            <person name="Jo E."/>
        </authorList>
    </citation>
    <scope>NUCLEOTIDE SEQUENCE</scope>
    <source>
        <tissue evidence="4">Whole body</tissue>
    </source>
</reference>
<proteinExistence type="predicted"/>
<dbReference type="PANTHER" id="PTHR19991">
    <property type="entry name" value="L 2 01289"/>
    <property type="match status" value="1"/>
</dbReference>
<dbReference type="SUPFAM" id="SSF52833">
    <property type="entry name" value="Thioredoxin-like"/>
    <property type="match status" value="2"/>
</dbReference>
<dbReference type="CDD" id="cd02961">
    <property type="entry name" value="PDI_a_family"/>
    <property type="match status" value="1"/>
</dbReference>
<dbReference type="PROSITE" id="PS51352">
    <property type="entry name" value="THIOREDOXIN_2"/>
    <property type="match status" value="1"/>
</dbReference>
<feature type="chain" id="PRO_5041635494" description="Thioredoxin domain-containing protein" evidence="2">
    <location>
        <begin position="17"/>
        <end position="301"/>
    </location>
</feature>
<dbReference type="Gene3D" id="3.40.30.10">
    <property type="entry name" value="Glutaredoxin"/>
    <property type="match status" value="2"/>
</dbReference>
<name>A0AA88ICT7_ARTSF</name>
<dbReference type="AlphaFoldDB" id="A0AA88ICT7"/>
<evidence type="ECO:0000256" key="1">
    <source>
        <dbReference type="SAM" id="Phobius"/>
    </source>
</evidence>
<feature type="domain" description="Thioredoxin" evidence="3">
    <location>
        <begin position="9"/>
        <end position="122"/>
    </location>
</feature>
<dbReference type="EMBL" id="JAVRJZ010000006">
    <property type="protein sequence ID" value="KAK2721831.1"/>
    <property type="molecule type" value="Genomic_DNA"/>
</dbReference>
<dbReference type="Pfam" id="PF00085">
    <property type="entry name" value="Thioredoxin"/>
    <property type="match status" value="2"/>
</dbReference>
<protein>
    <recommendedName>
        <fullName evidence="3">Thioredoxin domain-containing protein</fullName>
    </recommendedName>
</protein>
<keyword evidence="1" id="KW-1133">Transmembrane helix</keyword>
<comment type="caution">
    <text evidence="4">The sequence shown here is derived from an EMBL/GenBank/DDBJ whole genome shotgun (WGS) entry which is preliminary data.</text>
</comment>
<keyword evidence="1" id="KW-0472">Membrane</keyword>
<gene>
    <name evidence="4" type="ORF">QYM36_003966</name>
</gene>
<evidence type="ECO:0000256" key="2">
    <source>
        <dbReference type="SAM" id="SignalP"/>
    </source>
</evidence>